<reference evidence="2" key="1">
    <citation type="journal article" date="2012" name="Nat. Biotechnol.">
        <title>Reference genome sequence of the model plant Setaria.</title>
        <authorList>
            <person name="Bennetzen J.L."/>
            <person name="Schmutz J."/>
            <person name="Wang H."/>
            <person name="Percifield R."/>
            <person name="Hawkins J."/>
            <person name="Pontaroli A.C."/>
            <person name="Estep M."/>
            <person name="Feng L."/>
            <person name="Vaughn J.N."/>
            <person name="Grimwood J."/>
            <person name="Jenkins J."/>
            <person name="Barry K."/>
            <person name="Lindquist E."/>
            <person name="Hellsten U."/>
            <person name="Deshpande S."/>
            <person name="Wang X."/>
            <person name="Wu X."/>
            <person name="Mitros T."/>
            <person name="Triplett J."/>
            <person name="Yang X."/>
            <person name="Ye C.Y."/>
            <person name="Mauro-Herrera M."/>
            <person name="Wang L."/>
            <person name="Li P."/>
            <person name="Sharma M."/>
            <person name="Sharma R."/>
            <person name="Ronald P.C."/>
            <person name="Panaud O."/>
            <person name="Kellogg E.A."/>
            <person name="Brutnell T.P."/>
            <person name="Doust A.N."/>
            <person name="Tuskan G.A."/>
            <person name="Rokhsar D."/>
            <person name="Devos K.M."/>
        </authorList>
    </citation>
    <scope>NUCLEOTIDE SEQUENCE [LARGE SCALE GENOMIC DNA]</scope>
    <source>
        <strain evidence="2">cv. Yugu1</strain>
    </source>
</reference>
<sequence>MAIEIAPWAIKAIDTLLHRHGLRDRDECAMCAQEVETMDHLLTSCVHIREAWFRILRFFGLQCLLPQVEAPFAEWWIQERKRVAKTQRKDFDSLVWLVAWSFWKEWDIQMHERTTLQPVALTSVVLWKRGLEVGLAS</sequence>
<evidence type="ECO:0000313" key="2">
    <source>
        <dbReference type="Proteomes" id="UP000004995"/>
    </source>
</evidence>
<dbReference type="HOGENOM" id="CLU_000680_31_0_1"/>
<keyword evidence="2" id="KW-1185">Reference proteome</keyword>
<protein>
    <submittedName>
        <fullName evidence="1">Uncharacterized protein</fullName>
    </submittedName>
</protein>
<dbReference type="InParanoid" id="K3YEF7"/>
<dbReference type="EnsemblPlants" id="KQK97581">
    <property type="protein sequence ID" value="KQK97581"/>
    <property type="gene ID" value="SETIT_012620mg"/>
</dbReference>
<dbReference type="OMA" id="CAQEVET"/>
<organism evidence="1 2">
    <name type="scientific">Setaria italica</name>
    <name type="common">Foxtail millet</name>
    <name type="synonym">Panicum italicum</name>
    <dbReference type="NCBI Taxonomy" id="4555"/>
    <lineage>
        <taxon>Eukaryota</taxon>
        <taxon>Viridiplantae</taxon>
        <taxon>Streptophyta</taxon>
        <taxon>Embryophyta</taxon>
        <taxon>Tracheophyta</taxon>
        <taxon>Spermatophyta</taxon>
        <taxon>Magnoliopsida</taxon>
        <taxon>Liliopsida</taxon>
        <taxon>Poales</taxon>
        <taxon>Poaceae</taxon>
        <taxon>PACMAD clade</taxon>
        <taxon>Panicoideae</taxon>
        <taxon>Panicodae</taxon>
        <taxon>Paniceae</taxon>
        <taxon>Cenchrinae</taxon>
        <taxon>Setaria</taxon>
    </lineage>
</organism>
<name>K3YEF7_SETIT</name>
<dbReference type="Gramene" id="KQK97581">
    <property type="protein sequence ID" value="KQK97581"/>
    <property type="gene ID" value="SETIT_012620mg"/>
</dbReference>
<proteinExistence type="predicted"/>
<dbReference type="eggNOG" id="ENOG502RRTG">
    <property type="taxonomic scope" value="Eukaryota"/>
</dbReference>
<evidence type="ECO:0000313" key="1">
    <source>
        <dbReference type="EnsemblPlants" id="KQK97581"/>
    </source>
</evidence>
<dbReference type="AlphaFoldDB" id="K3YEF7"/>
<dbReference type="EMBL" id="AGNK02004379">
    <property type="status" value="NOT_ANNOTATED_CDS"/>
    <property type="molecule type" value="Genomic_DNA"/>
</dbReference>
<dbReference type="Proteomes" id="UP000004995">
    <property type="component" value="Unassembled WGS sequence"/>
</dbReference>
<dbReference type="FunCoup" id="K3YEF7">
    <property type="interactions" value="4"/>
</dbReference>
<reference evidence="1" key="2">
    <citation type="submission" date="2018-08" db="UniProtKB">
        <authorList>
            <consortium name="EnsemblPlants"/>
        </authorList>
    </citation>
    <scope>IDENTIFICATION</scope>
    <source>
        <strain evidence="1">Yugu1</strain>
    </source>
</reference>
<accession>K3YEF7</accession>